<proteinExistence type="predicted"/>
<dbReference type="EMBL" id="MFJA01000022">
    <property type="protein sequence ID" value="OGG03542.1"/>
    <property type="molecule type" value="Genomic_DNA"/>
</dbReference>
<dbReference type="InterPro" id="IPR050261">
    <property type="entry name" value="FrsA_esterase"/>
</dbReference>
<keyword evidence="2" id="KW-1133">Transmembrane helix</keyword>
<evidence type="ECO:0000313" key="4">
    <source>
        <dbReference type="EMBL" id="OGG03542.1"/>
    </source>
</evidence>
<evidence type="ECO:0000259" key="3">
    <source>
        <dbReference type="Pfam" id="PF00326"/>
    </source>
</evidence>
<dbReference type="SUPFAM" id="SSF53474">
    <property type="entry name" value="alpha/beta-Hydrolases"/>
    <property type="match status" value="1"/>
</dbReference>
<dbReference type="Gene3D" id="3.40.50.1820">
    <property type="entry name" value="alpha/beta hydrolase"/>
    <property type="match status" value="1"/>
</dbReference>
<feature type="transmembrane region" description="Helical" evidence="2">
    <location>
        <begin position="7"/>
        <end position="26"/>
    </location>
</feature>
<accession>A0A1F5YUI2</accession>
<evidence type="ECO:0000256" key="1">
    <source>
        <dbReference type="ARBA" id="ARBA00022801"/>
    </source>
</evidence>
<keyword evidence="2" id="KW-0812">Transmembrane</keyword>
<keyword evidence="1" id="KW-0378">Hydrolase</keyword>
<dbReference type="STRING" id="1798371.A2W14_03075"/>
<protein>
    <recommendedName>
        <fullName evidence="3">Peptidase S9 prolyl oligopeptidase catalytic domain-containing protein</fullName>
    </recommendedName>
</protein>
<evidence type="ECO:0000313" key="5">
    <source>
        <dbReference type="Proteomes" id="UP000176665"/>
    </source>
</evidence>
<dbReference type="PANTHER" id="PTHR22946:SF9">
    <property type="entry name" value="POLYKETIDE TRANSFERASE AF380"/>
    <property type="match status" value="1"/>
</dbReference>
<organism evidence="4 5">
    <name type="scientific">Candidatus Gottesmanbacteria bacterium RBG_16_37_8</name>
    <dbReference type="NCBI Taxonomy" id="1798371"/>
    <lineage>
        <taxon>Bacteria</taxon>
        <taxon>Candidatus Gottesmaniibacteriota</taxon>
    </lineage>
</organism>
<dbReference type="GO" id="GO:0052689">
    <property type="term" value="F:carboxylic ester hydrolase activity"/>
    <property type="evidence" value="ECO:0007669"/>
    <property type="project" value="UniProtKB-ARBA"/>
</dbReference>
<evidence type="ECO:0000256" key="2">
    <source>
        <dbReference type="SAM" id="Phobius"/>
    </source>
</evidence>
<feature type="domain" description="Peptidase S9 prolyl oligopeptidase catalytic" evidence="3">
    <location>
        <begin position="125"/>
        <end position="339"/>
    </location>
</feature>
<dbReference type="AlphaFoldDB" id="A0A1F5YUI2"/>
<dbReference type="Proteomes" id="UP000176665">
    <property type="component" value="Unassembled WGS sequence"/>
</dbReference>
<dbReference type="InterPro" id="IPR029058">
    <property type="entry name" value="AB_hydrolase_fold"/>
</dbReference>
<dbReference type="PANTHER" id="PTHR22946">
    <property type="entry name" value="DIENELACTONE HYDROLASE DOMAIN-CONTAINING PROTEIN-RELATED"/>
    <property type="match status" value="1"/>
</dbReference>
<sequence>MHLVKKYSIELILFFIGLIVLGFIFFKTSKNSPVSPDVSPTPFPFAEMTIPYLRNRTYQSSLGDLKYLSENQAYTSYLTSYDSDSLQIFGLLTKPKGDVPKSGWPVIIFIHGYIPPAEYRTAVNYSSYVDYLARNGFVVFKIDLRGHDNSQGEAGGAYYSADYIIDTLNAYAVLQNSDFVDSTKIGLWGHSMAGNVILRSLAAKPEIPAAVIWAGAVFSYSDMQKYGINDGSYQPPPNNSNRQRKRSELRNLYGDFDPESPFWQQVTPVNYLNDLKGALMLNHAIDDNVVNIGYSRDLIELLNKAQVLSELKEYPSGGHNLTGVSFTNAMQNTVEFFRSHL</sequence>
<gene>
    <name evidence="4" type="ORF">A2W14_03075</name>
</gene>
<reference evidence="4 5" key="1">
    <citation type="journal article" date="2016" name="Nat. Commun.">
        <title>Thousands of microbial genomes shed light on interconnected biogeochemical processes in an aquifer system.</title>
        <authorList>
            <person name="Anantharaman K."/>
            <person name="Brown C.T."/>
            <person name="Hug L.A."/>
            <person name="Sharon I."/>
            <person name="Castelle C.J."/>
            <person name="Probst A.J."/>
            <person name="Thomas B.C."/>
            <person name="Singh A."/>
            <person name="Wilkins M.J."/>
            <person name="Karaoz U."/>
            <person name="Brodie E.L."/>
            <person name="Williams K.H."/>
            <person name="Hubbard S.S."/>
            <person name="Banfield J.F."/>
        </authorList>
    </citation>
    <scope>NUCLEOTIDE SEQUENCE [LARGE SCALE GENOMIC DNA]</scope>
</reference>
<name>A0A1F5YUI2_9BACT</name>
<dbReference type="Pfam" id="PF00326">
    <property type="entry name" value="Peptidase_S9"/>
    <property type="match status" value="1"/>
</dbReference>
<keyword evidence="2" id="KW-0472">Membrane</keyword>
<dbReference type="InterPro" id="IPR001375">
    <property type="entry name" value="Peptidase_S9_cat"/>
</dbReference>
<comment type="caution">
    <text evidence="4">The sequence shown here is derived from an EMBL/GenBank/DDBJ whole genome shotgun (WGS) entry which is preliminary data.</text>
</comment>